<keyword evidence="3 10" id="KW-0812">Transmembrane</keyword>
<reference evidence="13 14" key="1">
    <citation type="submission" date="2019-02" db="EMBL/GenBank/DDBJ databases">
        <title>Halonotius sp. a new haloqrchaeon isolated from saline water.</title>
        <authorList>
            <person name="Duran-Viseras A."/>
            <person name="Sanchez-Porro C."/>
            <person name="Ventosa A."/>
        </authorList>
    </citation>
    <scope>NUCLEOTIDE SEQUENCE [LARGE SCALE GENOMIC DNA]</scope>
    <source>
        <strain evidence="13 14">F9-27</strain>
    </source>
</reference>
<protein>
    <submittedName>
        <fullName evidence="13">HlyC/CorC family transporter</fullName>
    </submittedName>
</protein>
<feature type="transmembrane region" description="Helical" evidence="10">
    <location>
        <begin position="63"/>
        <end position="82"/>
    </location>
</feature>
<evidence type="ECO:0000313" key="13">
    <source>
        <dbReference type="EMBL" id="TQQ81481.1"/>
    </source>
</evidence>
<dbReference type="Pfam" id="PF01595">
    <property type="entry name" value="CNNM"/>
    <property type="match status" value="1"/>
</dbReference>
<evidence type="ECO:0000256" key="4">
    <source>
        <dbReference type="ARBA" id="ARBA00022737"/>
    </source>
</evidence>
<accession>A0A544QPY8</accession>
<dbReference type="InterPro" id="IPR044751">
    <property type="entry name" value="Ion_transp-like_CBS"/>
</dbReference>
<feature type="region of interest" description="Disordered" evidence="9">
    <location>
        <begin position="430"/>
        <end position="467"/>
    </location>
</feature>
<proteinExistence type="predicted"/>
<name>A0A544QPY8_9EURY</name>
<dbReference type="InterPro" id="IPR046342">
    <property type="entry name" value="CBS_dom_sf"/>
</dbReference>
<dbReference type="EMBL" id="SESI01000001">
    <property type="protein sequence ID" value="TQQ81481.1"/>
    <property type="molecule type" value="Genomic_DNA"/>
</dbReference>
<gene>
    <name evidence="13" type="ORF">EWF95_00615</name>
</gene>
<keyword evidence="4" id="KW-0677">Repeat</keyword>
<evidence type="ECO:0000256" key="1">
    <source>
        <dbReference type="ARBA" id="ARBA00004651"/>
    </source>
</evidence>
<dbReference type="Proteomes" id="UP000315385">
    <property type="component" value="Unassembled WGS sequence"/>
</dbReference>
<keyword evidence="14" id="KW-1185">Reference proteome</keyword>
<dbReference type="InterPro" id="IPR002550">
    <property type="entry name" value="CNNM"/>
</dbReference>
<dbReference type="GO" id="GO:0005886">
    <property type="term" value="C:plasma membrane"/>
    <property type="evidence" value="ECO:0007669"/>
    <property type="project" value="UniProtKB-SubCell"/>
</dbReference>
<evidence type="ECO:0000256" key="6">
    <source>
        <dbReference type="ARBA" id="ARBA00023122"/>
    </source>
</evidence>
<feature type="domain" description="CBS" evidence="11">
    <location>
        <begin position="224"/>
        <end position="286"/>
    </location>
</feature>
<dbReference type="RefSeq" id="WP_142442053.1">
    <property type="nucleotide sequence ID" value="NZ_SESI01000001.1"/>
</dbReference>
<dbReference type="Gene3D" id="3.10.580.10">
    <property type="entry name" value="CBS-domain"/>
    <property type="match status" value="1"/>
</dbReference>
<evidence type="ECO:0000313" key="14">
    <source>
        <dbReference type="Proteomes" id="UP000315385"/>
    </source>
</evidence>
<dbReference type="PROSITE" id="PS51846">
    <property type="entry name" value="CNNM"/>
    <property type="match status" value="1"/>
</dbReference>
<dbReference type="Pfam" id="PF03471">
    <property type="entry name" value="CorC_HlyC"/>
    <property type="match status" value="1"/>
</dbReference>
<feature type="transmembrane region" description="Helical" evidence="10">
    <location>
        <begin position="12"/>
        <end position="32"/>
    </location>
</feature>
<evidence type="ECO:0000256" key="7">
    <source>
        <dbReference type="ARBA" id="ARBA00023136"/>
    </source>
</evidence>
<dbReference type="PROSITE" id="PS51371">
    <property type="entry name" value="CBS"/>
    <property type="match status" value="2"/>
</dbReference>
<evidence type="ECO:0000256" key="2">
    <source>
        <dbReference type="ARBA" id="ARBA00022475"/>
    </source>
</evidence>
<keyword evidence="5 10" id="KW-1133">Transmembrane helix</keyword>
<dbReference type="SMART" id="SM01091">
    <property type="entry name" value="CorC_HlyC"/>
    <property type="match status" value="1"/>
</dbReference>
<feature type="compositionally biased region" description="Acidic residues" evidence="9">
    <location>
        <begin position="449"/>
        <end position="467"/>
    </location>
</feature>
<dbReference type="InterPro" id="IPR016169">
    <property type="entry name" value="FAD-bd_PCMH_sub2"/>
</dbReference>
<evidence type="ECO:0000256" key="5">
    <source>
        <dbReference type="ARBA" id="ARBA00022989"/>
    </source>
</evidence>
<dbReference type="InterPro" id="IPR005170">
    <property type="entry name" value="Transptr-assoc_dom"/>
</dbReference>
<feature type="domain" description="CNNM transmembrane" evidence="12">
    <location>
        <begin position="3"/>
        <end position="205"/>
    </location>
</feature>
<comment type="subcellular location">
    <subcellularLocation>
        <location evidence="1">Cell membrane</location>
        <topology evidence="1">Multi-pass membrane protein</topology>
    </subcellularLocation>
</comment>
<dbReference type="OrthoDB" id="53218at2157"/>
<dbReference type="AlphaFoldDB" id="A0A544QPY8"/>
<evidence type="ECO:0000259" key="11">
    <source>
        <dbReference type="PROSITE" id="PS51371"/>
    </source>
</evidence>
<dbReference type="SMART" id="SM00116">
    <property type="entry name" value="CBS"/>
    <property type="match status" value="2"/>
</dbReference>
<evidence type="ECO:0000256" key="3">
    <source>
        <dbReference type="ARBA" id="ARBA00022692"/>
    </source>
</evidence>
<evidence type="ECO:0000256" key="8">
    <source>
        <dbReference type="PROSITE-ProRule" id="PRU00703"/>
    </source>
</evidence>
<feature type="transmembrane region" description="Helical" evidence="10">
    <location>
        <begin position="138"/>
        <end position="160"/>
    </location>
</feature>
<dbReference type="InterPro" id="IPR000644">
    <property type="entry name" value="CBS_dom"/>
</dbReference>
<dbReference type="Pfam" id="PF00571">
    <property type="entry name" value="CBS"/>
    <property type="match status" value="2"/>
</dbReference>
<dbReference type="GO" id="GO:0050660">
    <property type="term" value="F:flavin adenine dinucleotide binding"/>
    <property type="evidence" value="ECO:0007669"/>
    <property type="project" value="InterPro"/>
</dbReference>
<evidence type="ECO:0000259" key="12">
    <source>
        <dbReference type="PROSITE" id="PS51846"/>
    </source>
</evidence>
<evidence type="ECO:0000256" key="10">
    <source>
        <dbReference type="SAM" id="Phobius"/>
    </source>
</evidence>
<comment type="caution">
    <text evidence="13">The sequence shown here is derived from an EMBL/GenBank/DDBJ whole genome shotgun (WGS) entry which is preliminary data.</text>
</comment>
<dbReference type="InterPro" id="IPR036318">
    <property type="entry name" value="FAD-bd_PCMH-like_sf"/>
</dbReference>
<sequence>MVALAWSAGRLLAALFLVGLNGFFVASEFALVKIRSTAVEQMVDEGRPGAKTLQEAVNSLDDYLAATQLGITVASLGLGWIGEPAVAALLEPVLEPVLPAGTLHIVAVAIGFSVVTFLHVVFGELAPKTVAIAEAEKLALLIAPPMKFFYYLFYPGLIVFNGAANRFTGLLGIPAASETEETLSEEEIRMVLARAGSDGSVAGEEVEMIERVFELDDITARDVMVPRPNVVTVPAGMRFAEARSLVIEHGHTRYPVIDDTDNEEAVVGYIDTKDLLAASVEDTDDMTAGEMARDLPLVPETMPVADLLSLLQDEHHQLAVVIDEWGTLEGIVTVEDMIEVVVGDLQDAFDARTPEPTITDVDGGYLVDGACSVQQVSDALGVDFDTTYGTIGGLTLGRLGGSPTVGETVTAGGYRIEVTAVDGARVEQVRLTPIDEGADGSDVDPNTPENDDSDDSDDPGDDTAESG</sequence>
<dbReference type="PANTHER" id="PTHR43099:SF5">
    <property type="entry name" value="HLYC_CORC FAMILY TRANSPORTER"/>
    <property type="match status" value="1"/>
</dbReference>
<dbReference type="SUPFAM" id="SSF56176">
    <property type="entry name" value="FAD-binding/transporter-associated domain-like"/>
    <property type="match status" value="1"/>
</dbReference>
<feature type="transmembrane region" description="Helical" evidence="10">
    <location>
        <begin position="102"/>
        <end position="126"/>
    </location>
</feature>
<keyword evidence="7 10" id="KW-0472">Membrane</keyword>
<dbReference type="Gene3D" id="3.30.465.10">
    <property type="match status" value="1"/>
</dbReference>
<dbReference type="PANTHER" id="PTHR43099">
    <property type="entry name" value="UPF0053 PROTEIN YRKA"/>
    <property type="match status" value="1"/>
</dbReference>
<evidence type="ECO:0000256" key="9">
    <source>
        <dbReference type="SAM" id="MobiDB-lite"/>
    </source>
</evidence>
<keyword evidence="2" id="KW-1003">Cell membrane</keyword>
<keyword evidence="6 8" id="KW-0129">CBS domain</keyword>
<dbReference type="InterPro" id="IPR051676">
    <property type="entry name" value="UPF0053_domain"/>
</dbReference>
<organism evidence="13 14">
    <name type="scientific">Halonotius roseus</name>
    <dbReference type="NCBI Taxonomy" id="2511997"/>
    <lineage>
        <taxon>Archaea</taxon>
        <taxon>Methanobacteriati</taxon>
        <taxon>Methanobacteriota</taxon>
        <taxon>Stenosarchaea group</taxon>
        <taxon>Halobacteria</taxon>
        <taxon>Halobacteriales</taxon>
        <taxon>Haloferacaceae</taxon>
        <taxon>Halonotius</taxon>
    </lineage>
</organism>
<feature type="domain" description="CBS" evidence="11">
    <location>
        <begin position="291"/>
        <end position="348"/>
    </location>
</feature>
<dbReference type="CDD" id="cd04590">
    <property type="entry name" value="CBS_pair_CorC_HlyC_assoc"/>
    <property type="match status" value="1"/>
</dbReference>
<dbReference type="SUPFAM" id="SSF54631">
    <property type="entry name" value="CBS-domain pair"/>
    <property type="match status" value="1"/>
</dbReference>